<evidence type="ECO:0000313" key="2">
    <source>
        <dbReference type="EMBL" id="EJD74036.1"/>
    </source>
</evidence>
<feature type="domain" description="Methyltransferase" evidence="1">
    <location>
        <begin position="118"/>
        <end position="252"/>
    </location>
</feature>
<name>A0A1S0UF31_LOALO</name>
<dbReference type="PANTHER" id="PTHR12496:SF0">
    <property type="entry name" value="METHYLTRANSFERASE DOMAIN-CONTAINING PROTEIN"/>
    <property type="match status" value="1"/>
</dbReference>
<dbReference type="KEGG" id="loa:LOAG_18593"/>
<dbReference type="CTD" id="9945680"/>
<dbReference type="Gene3D" id="3.40.50.150">
    <property type="entry name" value="Vaccinia Virus protein VP39"/>
    <property type="match status" value="1"/>
</dbReference>
<reference evidence="2" key="1">
    <citation type="submission" date="2012-04" db="EMBL/GenBank/DDBJ databases">
        <title>The Genome Sequence of Loa loa.</title>
        <authorList>
            <consortium name="The Broad Institute Genome Sequencing Platform"/>
            <consortium name="Broad Institute Genome Sequencing Center for Infectious Disease"/>
            <person name="Nutman T.B."/>
            <person name="Fink D.L."/>
            <person name="Russ C."/>
            <person name="Young S."/>
            <person name="Zeng Q."/>
            <person name="Gargeya S."/>
            <person name="Alvarado L."/>
            <person name="Berlin A."/>
            <person name="Chapman S.B."/>
            <person name="Chen Z."/>
            <person name="Freedman E."/>
            <person name="Gellesch M."/>
            <person name="Goldberg J."/>
            <person name="Griggs A."/>
            <person name="Gujja S."/>
            <person name="Heilman E.R."/>
            <person name="Heiman D."/>
            <person name="Howarth C."/>
            <person name="Mehta T."/>
            <person name="Neiman D."/>
            <person name="Pearson M."/>
            <person name="Roberts A."/>
            <person name="Saif S."/>
            <person name="Shea T."/>
            <person name="Shenoy N."/>
            <person name="Sisk P."/>
            <person name="Stolte C."/>
            <person name="Sykes S."/>
            <person name="White J."/>
            <person name="Yandava C."/>
            <person name="Haas B."/>
            <person name="Henn M.R."/>
            <person name="Nusbaum C."/>
            <person name="Birren B."/>
        </authorList>
    </citation>
    <scope>NUCLEOTIDE SEQUENCE [LARGE SCALE GENOMIC DNA]</scope>
</reference>
<dbReference type="InParanoid" id="A0A1S0UF31"/>
<dbReference type="AlphaFoldDB" id="A0A1S0UF31"/>
<accession>A0A1S0UF31</accession>
<organism evidence="2">
    <name type="scientific">Loa loa</name>
    <name type="common">Eye worm</name>
    <name type="synonym">Filaria loa</name>
    <dbReference type="NCBI Taxonomy" id="7209"/>
    <lineage>
        <taxon>Eukaryota</taxon>
        <taxon>Metazoa</taxon>
        <taxon>Ecdysozoa</taxon>
        <taxon>Nematoda</taxon>
        <taxon>Chromadorea</taxon>
        <taxon>Rhabditida</taxon>
        <taxon>Spirurina</taxon>
        <taxon>Spiruromorpha</taxon>
        <taxon>Filarioidea</taxon>
        <taxon>Onchocercidae</taxon>
        <taxon>Loa</taxon>
    </lineage>
</organism>
<dbReference type="CDD" id="cd02440">
    <property type="entry name" value="AdoMet_MTases"/>
    <property type="match status" value="1"/>
</dbReference>
<dbReference type="InterPro" id="IPR052220">
    <property type="entry name" value="METTL25"/>
</dbReference>
<dbReference type="OMA" id="HIMPCCY"/>
<dbReference type="FunCoup" id="A0A1S0UF31">
    <property type="interactions" value="1523"/>
</dbReference>
<dbReference type="RefSeq" id="XP_020304978.1">
    <property type="nucleotide sequence ID" value="XM_020451254.1"/>
</dbReference>
<dbReference type="OrthoDB" id="5875367at2759"/>
<sequence>MTEGSWSDTDFLSQIVDFILKYKFLYDHPNIKFLSNNLWRRIPRNWLHYLEKLSNEELNLFPFQKPTPYCPETLLEFHAASNKIFTHLFNACLAAVLPDNLSQFATPMIQGNSSMTIKKRHEVENFTVLLMIYCKLYGINRIVDVGCGVGHLINQLSRHCRVVGIDCNEKFCQHARKSCAYAKIICLTIICDGTEDKNLLEFLSGDEHDRTAVVSLHGCGDLQPTLLRHFCKLDRNRVPLIFTIPCCYHKMSNLKKEMFHWTMSQEVKRRPISSEVLPVSALRLACQKHISSWPSSDDDRKEHTKNFVGRALLECLYDKHKDLPPFAYRKLNCHFEDVKDAGIRLASQLGMDENGASQIDQLYRMIHADQEPYFVYVEPFTLLQTMMQTPLEMFILLDRLFFLREHGCSAYILSVFNPKISSRHLCIIASPY</sequence>
<dbReference type="Pfam" id="PF13679">
    <property type="entry name" value="Methyltransf_32"/>
    <property type="match status" value="1"/>
</dbReference>
<dbReference type="InterPro" id="IPR029063">
    <property type="entry name" value="SAM-dependent_MTases_sf"/>
</dbReference>
<dbReference type="GeneID" id="9945680"/>
<dbReference type="EMBL" id="JH712452">
    <property type="protein sequence ID" value="EJD74036.1"/>
    <property type="molecule type" value="Genomic_DNA"/>
</dbReference>
<dbReference type="SUPFAM" id="SSF53335">
    <property type="entry name" value="S-adenosyl-L-methionine-dependent methyltransferases"/>
    <property type="match status" value="1"/>
</dbReference>
<gene>
    <name evidence="2" type="ORF">LOAG_18593</name>
</gene>
<dbReference type="InterPro" id="IPR025714">
    <property type="entry name" value="Methyltranfer_dom"/>
</dbReference>
<evidence type="ECO:0000259" key="1">
    <source>
        <dbReference type="Pfam" id="PF13679"/>
    </source>
</evidence>
<protein>
    <recommendedName>
        <fullName evidence="1">Methyltransferase domain-containing protein</fullName>
    </recommendedName>
</protein>
<dbReference type="PANTHER" id="PTHR12496">
    <property type="entry name" value="CGI-41 METHYLTRANSFERASE"/>
    <property type="match status" value="1"/>
</dbReference>
<proteinExistence type="predicted"/>